<protein>
    <submittedName>
        <fullName evidence="9">Arsenical efflux pump membrane protein ArsB</fullName>
    </submittedName>
</protein>
<dbReference type="PANTHER" id="PTHR43302:SF5">
    <property type="entry name" value="TRANSPORTER ARSB-RELATED"/>
    <property type="match status" value="1"/>
</dbReference>
<reference evidence="9 10" key="1">
    <citation type="submission" date="2018-06" db="EMBL/GenBank/DDBJ databases">
        <title>Paenibacillus montanisoli sp. nov., isolated from mountain area soil.</title>
        <authorList>
            <person name="Wu M."/>
        </authorList>
    </citation>
    <scope>NUCLEOTIDE SEQUENCE [LARGE SCALE GENOMIC DNA]</scope>
    <source>
        <strain evidence="9 10">RA17</strain>
    </source>
</reference>
<feature type="transmembrane region" description="Helical" evidence="8">
    <location>
        <begin position="409"/>
        <end position="427"/>
    </location>
</feature>
<dbReference type="GO" id="GO:0015105">
    <property type="term" value="F:arsenite transmembrane transporter activity"/>
    <property type="evidence" value="ECO:0007669"/>
    <property type="project" value="InterPro"/>
</dbReference>
<evidence type="ECO:0000256" key="1">
    <source>
        <dbReference type="ARBA" id="ARBA00004651"/>
    </source>
</evidence>
<keyword evidence="7 8" id="KW-0472">Membrane</keyword>
<comment type="caution">
    <text evidence="9">The sequence shown here is derived from an EMBL/GenBank/DDBJ whole genome shotgun (WGS) entry which is preliminary data.</text>
</comment>
<dbReference type="OrthoDB" id="9774335at2"/>
<evidence type="ECO:0000256" key="8">
    <source>
        <dbReference type="SAM" id="Phobius"/>
    </source>
</evidence>
<proteinExistence type="inferred from homology"/>
<keyword evidence="4 8" id="KW-0812">Transmembrane</keyword>
<feature type="transmembrane region" description="Helical" evidence="8">
    <location>
        <begin position="50"/>
        <end position="72"/>
    </location>
</feature>
<evidence type="ECO:0000256" key="3">
    <source>
        <dbReference type="ARBA" id="ARBA00022475"/>
    </source>
</evidence>
<feature type="transmembrane region" description="Helical" evidence="8">
    <location>
        <begin position="284"/>
        <end position="304"/>
    </location>
</feature>
<dbReference type="GO" id="GO:0005886">
    <property type="term" value="C:plasma membrane"/>
    <property type="evidence" value="ECO:0007669"/>
    <property type="project" value="UniProtKB-SubCell"/>
</dbReference>
<keyword evidence="6 8" id="KW-1133">Transmembrane helix</keyword>
<dbReference type="PRINTS" id="PR00758">
    <property type="entry name" value="ARSENICPUMP"/>
</dbReference>
<dbReference type="AlphaFoldDB" id="A0A328U9I7"/>
<feature type="transmembrane region" description="Helical" evidence="8">
    <location>
        <begin position="324"/>
        <end position="350"/>
    </location>
</feature>
<evidence type="ECO:0000256" key="7">
    <source>
        <dbReference type="ARBA" id="ARBA00023136"/>
    </source>
</evidence>
<dbReference type="EMBL" id="QLUW01000001">
    <property type="protein sequence ID" value="RAP78011.1"/>
    <property type="molecule type" value="Genomic_DNA"/>
</dbReference>
<feature type="transmembrane region" description="Helical" evidence="8">
    <location>
        <begin position="140"/>
        <end position="161"/>
    </location>
</feature>
<evidence type="ECO:0000256" key="4">
    <source>
        <dbReference type="ARBA" id="ARBA00022692"/>
    </source>
</evidence>
<keyword evidence="5" id="KW-0059">Arsenical resistance</keyword>
<comment type="similarity">
    <text evidence="2">Belongs to the ArsB family.</text>
</comment>
<feature type="transmembrane region" description="Helical" evidence="8">
    <location>
        <begin position="253"/>
        <end position="272"/>
    </location>
</feature>
<evidence type="ECO:0000256" key="5">
    <source>
        <dbReference type="ARBA" id="ARBA00022849"/>
    </source>
</evidence>
<organism evidence="9 10">
    <name type="scientific">Paenibacillus montanisoli</name>
    <dbReference type="NCBI Taxonomy" id="2081970"/>
    <lineage>
        <taxon>Bacteria</taxon>
        <taxon>Bacillati</taxon>
        <taxon>Bacillota</taxon>
        <taxon>Bacilli</taxon>
        <taxon>Bacillales</taxon>
        <taxon>Paenibacillaceae</taxon>
        <taxon>Paenibacillus</taxon>
    </lineage>
</organism>
<evidence type="ECO:0000256" key="2">
    <source>
        <dbReference type="ARBA" id="ARBA00006433"/>
    </source>
</evidence>
<feature type="transmembrane region" description="Helical" evidence="8">
    <location>
        <begin position="93"/>
        <end position="111"/>
    </location>
</feature>
<keyword evidence="10" id="KW-1185">Reference proteome</keyword>
<sequence length="428" mass="46039">MAMLVAVSVFTASLALIVWKPKGVHEAVVALIGAALLFGARLLAPEDAAYIWGFVWNATFSLIGIMLFTTLLDANGFFRWAALHIVRTFHHKQLRLLIGLCALAAAITVFFNNDGTILIMIPIVLEVTALLQLSRRSRIAFLLGVGLMADTASAPLMMSNLTNILTADFFDLSFGEYARTMFMPGLAAILATITVTAGYFGRSIRNEEGRAHAPESFPEPASAVSHKGLFYLSWLIIAAIMAGYLLAEKIGVPVAAIALTGAAVQWLAGMAVGQGNIKTTLRGAPWLIVVFALSMNLIVYSMYLHGAVSWFPRVLEPMTEQGPLLGIVGSGVLFSLLSAAVNNLPAVLVSSLAIEQTIGPHYLPFASLLGTSVGAKLTPIGSLATLLWLQLLRRGGIEMTWREYAKYGLLLTAPILLCSLLTLWLILK</sequence>
<dbReference type="PANTHER" id="PTHR43302">
    <property type="entry name" value="TRANSPORTER ARSB-RELATED"/>
    <property type="match status" value="1"/>
</dbReference>
<name>A0A328U9I7_9BACL</name>
<dbReference type="Proteomes" id="UP000249260">
    <property type="component" value="Unassembled WGS sequence"/>
</dbReference>
<dbReference type="InterPro" id="IPR000802">
    <property type="entry name" value="Arsenical_pump_ArsB"/>
</dbReference>
<dbReference type="Pfam" id="PF02040">
    <property type="entry name" value="ArsB"/>
    <property type="match status" value="1"/>
</dbReference>
<evidence type="ECO:0000313" key="10">
    <source>
        <dbReference type="Proteomes" id="UP000249260"/>
    </source>
</evidence>
<keyword evidence="3" id="KW-1003">Cell membrane</keyword>
<dbReference type="RefSeq" id="WP_112881135.1">
    <property type="nucleotide sequence ID" value="NZ_QLUW01000001.1"/>
</dbReference>
<comment type="subcellular location">
    <subcellularLocation>
        <location evidence="1">Cell membrane</location>
        <topology evidence="1">Multi-pass membrane protein</topology>
    </subcellularLocation>
</comment>
<feature type="transmembrane region" description="Helical" evidence="8">
    <location>
        <begin position="229"/>
        <end position="247"/>
    </location>
</feature>
<evidence type="ECO:0000313" key="9">
    <source>
        <dbReference type="EMBL" id="RAP78011.1"/>
    </source>
</evidence>
<accession>A0A328U9I7</accession>
<feature type="transmembrane region" description="Helical" evidence="8">
    <location>
        <begin position="362"/>
        <end position="389"/>
    </location>
</feature>
<feature type="transmembrane region" description="Helical" evidence="8">
    <location>
        <begin position="181"/>
        <end position="200"/>
    </location>
</feature>
<dbReference type="GO" id="GO:0046685">
    <property type="term" value="P:response to arsenic-containing substance"/>
    <property type="evidence" value="ECO:0007669"/>
    <property type="project" value="UniProtKB-KW"/>
</dbReference>
<gene>
    <name evidence="9" type="ORF">DL346_06050</name>
</gene>
<evidence type="ECO:0000256" key="6">
    <source>
        <dbReference type="ARBA" id="ARBA00022989"/>
    </source>
</evidence>